<reference evidence="2 3" key="1">
    <citation type="submission" date="2020-04" db="EMBL/GenBank/DDBJ databases">
        <title>Thalassotalea sp. M1531, isolated from the surface of marine red alga.</title>
        <authorList>
            <person name="Pang L."/>
            <person name="Lu D.-C."/>
        </authorList>
    </citation>
    <scope>NUCLEOTIDE SEQUENCE [LARGE SCALE GENOMIC DNA]</scope>
    <source>
        <strain evidence="2 3">M1531</strain>
    </source>
</reference>
<dbReference type="Proteomes" id="UP000568664">
    <property type="component" value="Unassembled WGS sequence"/>
</dbReference>
<organism evidence="2 3">
    <name type="scientific">Thalassotalea algicola</name>
    <dbReference type="NCBI Taxonomy" id="2716224"/>
    <lineage>
        <taxon>Bacteria</taxon>
        <taxon>Pseudomonadati</taxon>
        <taxon>Pseudomonadota</taxon>
        <taxon>Gammaproteobacteria</taxon>
        <taxon>Alteromonadales</taxon>
        <taxon>Colwelliaceae</taxon>
        <taxon>Thalassotalea</taxon>
    </lineage>
</organism>
<protein>
    <submittedName>
        <fullName evidence="2">Sel1 repeat family protein</fullName>
    </submittedName>
</protein>
<evidence type="ECO:0000256" key="1">
    <source>
        <dbReference type="SAM" id="Coils"/>
    </source>
</evidence>
<keyword evidence="1" id="KW-0175">Coiled coil</keyword>
<comment type="caution">
    <text evidence="2">The sequence shown here is derived from an EMBL/GenBank/DDBJ whole genome shotgun (WGS) entry which is preliminary data.</text>
</comment>
<dbReference type="SUPFAM" id="SSF81901">
    <property type="entry name" value="HCP-like"/>
    <property type="match status" value="1"/>
</dbReference>
<sequence>MSSENFKAPSQVFRWFEKMKSNYEHTVNAVLNRFEQYNEKQQARLDEANNQHIENLKVAHQQQLEQSQATIAQLQSDIGYYKQQISQQQNSIEQLNARYDAVMTTFLDQKKRDIEIEAIFADEDDSSPIEFTLPLESVEETELSITETINESTIEIDDELAIKLYKEALQYREQAQLDDAIPLFKQAAKLGCVKSKGALGRAYFLAEGVEEDPSLGLAWLITAAEQGLPQAIKRVEHFQQADPELFSKAEQIKTTL</sequence>
<evidence type="ECO:0000313" key="3">
    <source>
        <dbReference type="Proteomes" id="UP000568664"/>
    </source>
</evidence>
<feature type="coiled-coil region" evidence="1">
    <location>
        <begin position="31"/>
        <end position="77"/>
    </location>
</feature>
<dbReference type="InterPro" id="IPR011990">
    <property type="entry name" value="TPR-like_helical_dom_sf"/>
</dbReference>
<dbReference type="EMBL" id="JABBXH010000002">
    <property type="protein sequence ID" value="NMP31371.1"/>
    <property type="molecule type" value="Genomic_DNA"/>
</dbReference>
<name>A0A7Y0Q6P0_9GAMM</name>
<evidence type="ECO:0000313" key="2">
    <source>
        <dbReference type="EMBL" id="NMP31371.1"/>
    </source>
</evidence>
<keyword evidence="3" id="KW-1185">Reference proteome</keyword>
<gene>
    <name evidence="2" type="ORF">HII17_07340</name>
</gene>
<dbReference type="Gene3D" id="1.25.40.10">
    <property type="entry name" value="Tetratricopeptide repeat domain"/>
    <property type="match status" value="1"/>
</dbReference>
<dbReference type="AlphaFoldDB" id="A0A7Y0Q6P0"/>
<proteinExistence type="predicted"/>
<dbReference type="RefSeq" id="WP_169074688.1">
    <property type="nucleotide sequence ID" value="NZ_JABBXH010000002.1"/>
</dbReference>
<accession>A0A7Y0Q6P0</accession>